<comment type="caution">
    <text evidence="1">The sequence shown here is derived from an EMBL/GenBank/DDBJ whole genome shotgun (WGS) entry which is preliminary data.</text>
</comment>
<proteinExistence type="predicted"/>
<keyword evidence="2" id="KW-1185">Reference proteome</keyword>
<gene>
    <name evidence="1" type="ORF">DGYR_LOCUS14015</name>
</gene>
<organism evidence="1 2">
    <name type="scientific">Dimorphilus gyrociliatus</name>
    <dbReference type="NCBI Taxonomy" id="2664684"/>
    <lineage>
        <taxon>Eukaryota</taxon>
        <taxon>Metazoa</taxon>
        <taxon>Spiralia</taxon>
        <taxon>Lophotrochozoa</taxon>
        <taxon>Annelida</taxon>
        <taxon>Polychaeta</taxon>
        <taxon>Polychaeta incertae sedis</taxon>
        <taxon>Dinophilidae</taxon>
        <taxon>Dimorphilus</taxon>
    </lineage>
</organism>
<dbReference type="OrthoDB" id="1394818at2759"/>
<accession>A0A7I8WF86</accession>
<dbReference type="Proteomes" id="UP000549394">
    <property type="component" value="Unassembled WGS sequence"/>
</dbReference>
<name>A0A7I8WF86_9ANNE</name>
<protein>
    <submittedName>
        <fullName evidence="1">DgyrCDS14834</fullName>
    </submittedName>
</protein>
<dbReference type="EMBL" id="CAJFCJ010000083">
    <property type="protein sequence ID" value="CAD5126789.1"/>
    <property type="molecule type" value="Genomic_DNA"/>
</dbReference>
<sequence>MTGSTWIKEVVHFEFSNLSWEKTSANEITKEYNENVCFYGNLIQNIKVGSKIICKDDKIFDNDNESWEMIEQLPITIRFPWPTSNTNKFQFRVNIIGEEMICYSAIGVLILNLFNLNSLLGNDVTEADVAYSFSKRTKICVDYSCRGKLIAKVNGILATATCYNSDKFGSDDDDDDHNGDNDDDDENDNIWRVANCQRRQCPLNDNEDERICLKDFLSPVGCLCPSQFDITCTKEFDEMTRKFKYQAIKMADCKPEKTLFFACGELLSTVILKNGVNLTENQSTNIGKVLKNCPKIQSVNLSGNKEMNNGLSKICDGLSLSERLSVQFTLA</sequence>
<evidence type="ECO:0000313" key="1">
    <source>
        <dbReference type="EMBL" id="CAD5126789.1"/>
    </source>
</evidence>
<reference evidence="1 2" key="1">
    <citation type="submission" date="2020-08" db="EMBL/GenBank/DDBJ databases">
        <authorList>
            <person name="Hejnol A."/>
        </authorList>
    </citation>
    <scope>NUCLEOTIDE SEQUENCE [LARGE SCALE GENOMIC DNA]</scope>
</reference>
<evidence type="ECO:0000313" key="2">
    <source>
        <dbReference type="Proteomes" id="UP000549394"/>
    </source>
</evidence>
<dbReference type="AlphaFoldDB" id="A0A7I8WF86"/>
<dbReference type="SUPFAM" id="SSF52047">
    <property type="entry name" value="RNI-like"/>
    <property type="match status" value="1"/>
</dbReference>